<dbReference type="AlphaFoldDB" id="A0A392RR81"/>
<feature type="non-terminal residue" evidence="1">
    <location>
        <position position="1"/>
    </location>
</feature>
<reference evidence="1 2" key="1">
    <citation type="journal article" date="2018" name="Front. Plant Sci.">
        <title>Red Clover (Trifolium pratense) and Zigzag Clover (T. medium) - A Picture of Genomic Similarities and Differences.</title>
        <authorList>
            <person name="Dluhosova J."/>
            <person name="Istvanek J."/>
            <person name="Nedelnik J."/>
            <person name="Repkova J."/>
        </authorList>
    </citation>
    <scope>NUCLEOTIDE SEQUENCE [LARGE SCALE GENOMIC DNA]</scope>
    <source>
        <strain evidence="2">cv. 10/8</strain>
        <tissue evidence="1">Leaf</tissue>
    </source>
</reference>
<dbReference type="Proteomes" id="UP000265520">
    <property type="component" value="Unassembled WGS sequence"/>
</dbReference>
<dbReference type="EMBL" id="LXQA010263826">
    <property type="protein sequence ID" value="MCI39123.1"/>
    <property type="molecule type" value="Genomic_DNA"/>
</dbReference>
<sequence length="38" mass="4058">FNLVRGSVLLSNGSSSFPIAVAGDQTVVFPTKFNVNHH</sequence>
<proteinExistence type="predicted"/>
<organism evidence="1 2">
    <name type="scientific">Trifolium medium</name>
    <dbReference type="NCBI Taxonomy" id="97028"/>
    <lineage>
        <taxon>Eukaryota</taxon>
        <taxon>Viridiplantae</taxon>
        <taxon>Streptophyta</taxon>
        <taxon>Embryophyta</taxon>
        <taxon>Tracheophyta</taxon>
        <taxon>Spermatophyta</taxon>
        <taxon>Magnoliopsida</taxon>
        <taxon>eudicotyledons</taxon>
        <taxon>Gunneridae</taxon>
        <taxon>Pentapetalae</taxon>
        <taxon>rosids</taxon>
        <taxon>fabids</taxon>
        <taxon>Fabales</taxon>
        <taxon>Fabaceae</taxon>
        <taxon>Papilionoideae</taxon>
        <taxon>50 kb inversion clade</taxon>
        <taxon>NPAAA clade</taxon>
        <taxon>Hologalegina</taxon>
        <taxon>IRL clade</taxon>
        <taxon>Trifolieae</taxon>
        <taxon>Trifolium</taxon>
    </lineage>
</organism>
<evidence type="ECO:0000313" key="1">
    <source>
        <dbReference type="EMBL" id="MCI39123.1"/>
    </source>
</evidence>
<protein>
    <submittedName>
        <fullName evidence="1">Uncharacterized protein</fullName>
    </submittedName>
</protein>
<comment type="caution">
    <text evidence="1">The sequence shown here is derived from an EMBL/GenBank/DDBJ whole genome shotgun (WGS) entry which is preliminary data.</text>
</comment>
<accession>A0A392RR81</accession>
<evidence type="ECO:0000313" key="2">
    <source>
        <dbReference type="Proteomes" id="UP000265520"/>
    </source>
</evidence>
<name>A0A392RR81_9FABA</name>
<keyword evidence="2" id="KW-1185">Reference proteome</keyword>